<name>A0A7X6EZI7_9HYPH</name>
<evidence type="ECO:0000256" key="2">
    <source>
        <dbReference type="SAM" id="MobiDB-lite"/>
    </source>
</evidence>
<dbReference type="RefSeq" id="WP_150128084.1">
    <property type="nucleotide sequence ID" value="NZ_CP013532.1"/>
</dbReference>
<evidence type="ECO:0000313" key="4">
    <source>
        <dbReference type="Proteomes" id="UP000540266"/>
    </source>
</evidence>
<keyword evidence="1" id="KW-0175">Coiled coil</keyword>
<dbReference type="GeneID" id="45961705"/>
<dbReference type="Proteomes" id="UP000540266">
    <property type="component" value="Chromosome"/>
</dbReference>
<protein>
    <submittedName>
        <fullName evidence="3">Uncharacterized protein</fullName>
    </submittedName>
</protein>
<dbReference type="AlphaFoldDB" id="A0A7X6EZI7"/>
<proteinExistence type="predicted"/>
<accession>A0A7X6EZI7</accession>
<gene>
    <name evidence="3" type="ORF">HER27_009500</name>
</gene>
<feature type="region of interest" description="Disordered" evidence="2">
    <location>
        <begin position="1"/>
        <end position="20"/>
    </location>
</feature>
<reference evidence="3 4" key="1">
    <citation type="submission" date="2020-11" db="EMBL/GenBank/DDBJ databases">
        <title>Indigenous Rhizobia Nodulating Common beans in Western Kenya.</title>
        <authorList>
            <person name="Wekesa C.S."/>
            <person name="Oelmueller R."/>
            <person name="Furch A.C."/>
        </authorList>
    </citation>
    <scope>NUCLEOTIDE SEQUENCE [LARGE SCALE GENOMIC DNA]</scope>
    <source>
        <strain evidence="4">BS3</strain>
    </source>
</reference>
<feature type="coiled-coil region" evidence="1">
    <location>
        <begin position="114"/>
        <end position="146"/>
    </location>
</feature>
<organism evidence="3 4">
    <name type="scientific">Rhizobium phaseoli</name>
    <dbReference type="NCBI Taxonomy" id="396"/>
    <lineage>
        <taxon>Bacteria</taxon>
        <taxon>Pseudomonadati</taxon>
        <taxon>Pseudomonadota</taxon>
        <taxon>Alphaproteobacteria</taxon>
        <taxon>Hyphomicrobiales</taxon>
        <taxon>Rhizobiaceae</taxon>
        <taxon>Rhizobium/Agrobacterium group</taxon>
        <taxon>Rhizobium</taxon>
    </lineage>
</organism>
<evidence type="ECO:0000256" key="1">
    <source>
        <dbReference type="SAM" id="Coils"/>
    </source>
</evidence>
<sequence>MDNIPPPPPPLPAPTAPASIVQDDPISEADKQADCRATVSRHARDYLESAIAQLGTLMHDPKAQSAQVRACENIIAWGAGKPGRYIDIGSLKGMTVYDAVDHVISSVASGQCSLEDGEALIDMLKKRIDLTEVERMRRELEDLKKQRVANV</sequence>
<feature type="compositionally biased region" description="Pro residues" evidence="2">
    <location>
        <begin position="1"/>
        <end position="15"/>
    </location>
</feature>
<dbReference type="EMBL" id="CP064931">
    <property type="protein sequence ID" value="QPK10753.1"/>
    <property type="molecule type" value="Genomic_DNA"/>
</dbReference>
<evidence type="ECO:0000313" key="3">
    <source>
        <dbReference type="EMBL" id="QPK10753.1"/>
    </source>
</evidence>